<dbReference type="RefSeq" id="WP_156129801.1">
    <property type="nucleotide sequence ID" value="NZ_CDOI01000195.1"/>
</dbReference>
<reference evidence="1 2" key="1">
    <citation type="submission" date="2015-01" db="EMBL/GenBank/DDBJ databases">
        <authorList>
            <person name="Xiang T."/>
            <person name="Song Y."/>
            <person name="Huang L."/>
            <person name="Wang B."/>
            <person name="Wu P."/>
        </authorList>
    </citation>
    <scope>NUCLEOTIDE SEQUENCE [LARGE SCALE GENOMIC DNA]</scope>
    <source>
        <strain evidence="1 2">CcD38</strain>
    </source>
</reference>
<name>A0A0B7IF36_9FLAO</name>
<dbReference type="NCBIfam" id="TIGR04131">
    <property type="entry name" value="Bac_Flav_CTERM"/>
    <property type="match status" value="1"/>
</dbReference>
<dbReference type="Pfam" id="PF13585">
    <property type="entry name" value="CHU_C"/>
    <property type="match status" value="1"/>
</dbReference>
<gene>
    <name evidence="1" type="ORF">CCAND38_80036</name>
</gene>
<organism evidence="1 2">
    <name type="scientific">Capnocytophaga canis</name>
    <dbReference type="NCBI Taxonomy" id="1848903"/>
    <lineage>
        <taxon>Bacteria</taxon>
        <taxon>Pseudomonadati</taxon>
        <taxon>Bacteroidota</taxon>
        <taxon>Flavobacteriia</taxon>
        <taxon>Flavobacteriales</taxon>
        <taxon>Flavobacteriaceae</taxon>
        <taxon>Capnocytophaga</taxon>
    </lineage>
</organism>
<dbReference type="Gene3D" id="2.60.40.740">
    <property type="match status" value="1"/>
</dbReference>
<dbReference type="InterPro" id="IPR026341">
    <property type="entry name" value="T9SS_type_B"/>
</dbReference>
<evidence type="ECO:0000313" key="2">
    <source>
        <dbReference type="Proteomes" id="UP000045051"/>
    </source>
</evidence>
<evidence type="ECO:0000313" key="1">
    <source>
        <dbReference type="EMBL" id="CEN49259.1"/>
    </source>
</evidence>
<dbReference type="EMBL" id="CDOI01000195">
    <property type="protein sequence ID" value="CEN49259.1"/>
    <property type="molecule type" value="Genomic_DNA"/>
</dbReference>
<dbReference type="InterPro" id="IPR047589">
    <property type="entry name" value="DUF11_rpt"/>
</dbReference>
<dbReference type="AlphaFoldDB" id="A0A0B7IF36"/>
<accession>A0A0B7IF36</accession>
<protein>
    <submittedName>
        <fullName evidence="1">Uncharacterized protein</fullName>
    </submittedName>
</protein>
<proteinExistence type="predicted"/>
<sequence>MTIKRGILLLLLTINSAIFAQEIIPFKLRKQENLRGGLRMIGNNVVNNQPSNMAYHGDETNDRLRMSYIDVDNDATTFSSSAASLNLSSTCSRVKYAGLYWGGMYDTKDSTKNNIKIKIPSKETYIDLEADTYIYDSFTATQTIAYNPYVCYKDITHILTDENPIGEYVVANVRATETLLTEKFGGTSAGWLLVIIYEDPSQTTKNISTFDGYASIETNNNIPMEMTFTFSGFKTLPAPLPVKARFGIAALEGDKQIKGDRLSILRPNGSYMGLSNDVNPTNNFFNSSISYENSYMNDRRPASTNSLGWDIDLFSIENSNNSVIGNNQTSANFKASTTGDKFDVFFSAFEVEVIEPKMNLLKTVEDVSQNVLNKQIIPLGTTVYYGLEFQNVGNDDAIDYSITDILPKNVTFDTTIPVEIPVGVTYSLTTTTNGETQLIFTVPNALVTEGSAKQKIRFAVKLSNDCNDFSTICSETVVNKAYSIYKGMKNSEIINDLGSYSEINPCNIGVPEETIFYVDISGCTPMQQTELFCGENKTLTAESGYDSYVWTNGSGQVVSNSQKLIIAQGGQYTVAKTKKGCLPRKEIYDMNTTIRQEYNPIVPYTTTNFKCEASKISFPQVFICGATASITFDLNTVSNVTSIEWQKHTGETLKITENCPPTDSNWQQIHIGKSIAIEEEGIYKVLLTFTNGCTAPYFFRVHTSPINPTVSTENISCNPGKINVLGISGNYEFAVALSGTNPTNYQENPSFEITKNGNYTVYIRKKERLASDCTIEIPNVIIKDVNLNLESEKVTNETCFEQNDASFSFQIKGGTASYTIILTNQNTGNTENRSVMTEGVITFDHLAPANYLLSVTDALSCVVTRSFTVTAAANLDFIVSQEQACEDNESISYLILDFVSTNLDVNKLSYSLGESIATQTFDKLSKNRAYIHQKNLSNETNQQITIHYDGCSIVKNIDFEKVTSLNITQVQPTKLLSAIEFNVNGGSGNHTIYYNGVPSDEYIYYFKSTDIGYTDANGNSIKKVSVRIEDDLGCYFESQFEALFVDIELPNYFTPDGDGVNDTWGVRNASGYPKLRLDIIDRHGRTLKILRRNETWDGTYKGKKMPSGDYWYILRLNWFGTELYRGNLTLYR</sequence>
<dbReference type="NCBIfam" id="TIGR01451">
    <property type="entry name" value="B_ant_repeat"/>
    <property type="match status" value="1"/>
</dbReference>
<keyword evidence="2" id="KW-1185">Reference proteome</keyword>
<dbReference type="Proteomes" id="UP000045051">
    <property type="component" value="Unassembled WGS sequence"/>
</dbReference>